<dbReference type="Gene3D" id="3.40.50.10860">
    <property type="entry name" value="Leucine Dehydrogenase, chain A, domain 1"/>
    <property type="match status" value="1"/>
</dbReference>
<keyword evidence="6" id="KW-1185">Reference proteome</keyword>
<comment type="caution">
    <text evidence="5">The sequence shown here is derived from an EMBL/GenBank/DDBJ whole genome shotgun (WGS) entry which is preliminary data.</text>
</comment>
<dbReference type="EMBL" id="QYUL01000002">
    <property type="protein sequence ID" value="RJF81329.1"/>
    <property type="molecule type" value="Genomic_DNA"/>
</dbReference>
<evidence type="ECO:0000256" key="2">
    <source>
        <dbReference type="ARBA" id="ARBA00023002"/>
    </source>
</evidence>
<dbReference type="Gene3D" id="3.40.50.720">
    <property type="entry name" value="NAD(P)-binding Rossmann-like Domain"/>
    <property type="match status" value="1"/>
</dbReference>
<dbReference type="Proteomes" id="UP000283458">
    <property type="component" value="Unassembled WGS sequence"/>
</dbReference>
<feature type="domain" description="Shikimate dehydrogenase substrate binding N-terminal" evidence="4">
    <location>
        <begin position="17"/>
        <end position="98"/>
    </location>
</feature>
<dbReference type="GO" id="GO:0005829">
    <property type="term" value="C:cytosol"/>
    <property type="evidence" value="ECO:0007669"/>
    <property type="project" value="TreeGrafter"/>
</dbReference>
<dbReference type="InterPro" id="IPR036291">
    <property type="entry name" value="NAD(P)-bd_dom_sf"/>
</dbReference>
<dbReference type="SUPFAM" id="SSF51735">
    <property type="entry name" value="NAD(P)-binding Rossmann-fold domains"/>
    <property type="match status" value="1"/>
</dbReference>
<name>A0A418VW28_9PROT</name>
<organism evidence="5 6">
    <name type="scientific">Azospirillum cavernae</name>
    <dbReference type="NCBI Taxonomy" id="2320860"/>
    <lineage>
        <taxon>Bacteria</taxon>
        <taxon>Pseudomonadati</taxon>
        <taxon>Pseudomonadota</taxon>
        <taxon>Alphaproteobacteria</taxon>
        <taxon>Rhodospirillales</taxon>
        <taxon>Azospirillaceae</taxon>
        <taxon>Azospirillum</taxon>
    </lineage>
</organism>
<dbReference type="GO" id="GO:0009423">
    <property type="term" value="P:chorismate biosynthetic process"/>
    <property type="evidence" value="ECO:0007669"/>
    <property type="project" value="TreeGrafter"/>
</dbReference>
<dbReference type="GO" id="GO:0019632">
    <property type="term" value="P:shikimate metabolic process"/>
    <property type="evidence" value="ECO:0007669"/>
    <property type="project" value="TreeGrafter"/>
</dbReference>
<evidence type="ECO:0000313" key="5">
    <source>
        <dbReference type="EMBL" id="RJF81329.1"/>
    </source>
</evidence>
<dbReference type="RefSeq" id="WP_119831418.1">
    <property type="nucleotide sequence ID" value="NZ_QYUL01000002.1"/>
</dbReference>
<accession>A0A418VW28</accession>
<evidence type="ECO:0000313" key="6">
    <source>
        <dbReference type="Proteomes" id="UP000283458"/>
    </source>
</evidence>
<dbReference type="AlphaFoldDB" id="A0A418VW28"/>
<dbReference type="Pfam" id="PF08501">
    <property type="entry name" value="Shikimate_dh_N"/>
    <property type="match status" value="1"/>
</dbReference>
<dbReference type="InterPro" id="IPR013708">
    <property type="entry name" value="Shikimate_DH-bd_N"/>
</dbReference>
<dbReference type="OrthoDB" id="7873617at2"/>
<dbReference type="SUPFAM" id="SSF53223">
    <property type="entry name" value="Aminoacid dehydrogenase-like, N-terminal domain"/>
    <property type="match status" value="1"/>
</dbReference>
<comment type="pathway">
    <text evidence="1">Metabolic intermediate biosynthesis; chorismate biosynthesis; chorismate from D-erythrose 4-phosphate and phosphoenolpyruvate: step 4/7.</text>
</comment>
<dbReference type="InterPro" id="IPR022893">
    <property type="entry name" value="Shikimate_DH_fam"/>
</dbReference>
<reference evidence="5 6" key="1">
    <citation type="submission" date="2018-09" db="EMBL/GenBank/DDBJ databases">
        <authorList>
            <person name="Zhu H."/>
        </authorList>
    </citation>
    <scope>NUCLEOTIDE SEQUENCE [LARGE SCALE GENOMIC DNA]</scope>
    <source>
        <strain evidence="5 6">K2W22B-5</strain>
    </source>
</reference>
<gene>
    <name evidence="5" type="ORF">D3877_14195</name>
</gene>
<dbReference type="PANTHER" id="PTHR21089">
    <property type="entry name" value="SHIKIMATE DEHYDROGENASE"/>
    <property type="match status" value="1"/>
</dbReference>
<evidence type="ECO:0000256" key="1">
    <source>
        <dbReference type="ARBA" id="ARBA00004871"/>
    </source>
</evidence>
<evidence type="ECO:0000259" key="4">
    <source>
        <dbReference type="Pfam" id="PF08501"/>
    </source>
</evidence>
<protein>
    <submittedName>
        <fullName evidence="5">Shikimate dehydrogenase</fullName>
    </submittedName>
</protein>
<keyword evidence="2" id="KW-0560">Oxidoreductase</keyword>
<keyword evidence="3" id="KW-0057">Aromatic amino acid biosynthesis</keyword>
<dbReference type="PANTHER" id="PTHR21089:SF1">
    <property type="entry name" value="BIFUNCTIONAL 3-DEHYDROQUINATE DEHYDRATASE_SHIKIMATE DEHYDROGENASE, CHLOROPLASTIC"/>
    <property type="match status" value="1"/>
</dbReference>
<dbReference type="GO" id="GO:0050661">
    <property type="term" value="F:NADP binding"/>
    <property type="evidence" value="ECO:0007669"/>
    <property type="project" value="TreeGrafter"/>
</dbReference>
<evidence type="ECO:0000256" key="3">
    <source>
        <dbReference type="ARBA" id="ARBA00023141"/>
    </source>
</evidence>
<sequence>MRDGLEFDGSTRLFFTIGHPVAQIRMPRIMPPVFAALGMNAAWLTLDIAPGALGAALDGLRRVRNLAGLSVTIPHKPDALALADRASDRAKAAGAANLLRVEADGTLTADIVDGVGFVEGLRARGFEPAGRRVWLVGGGGAGSAIAAALCEAGISALALTDLDPARADACLNRLSALHPTVALTRAEPGRPPEGCDLAVNASPCGLKAEDPLPFDPALLPTGALVADAIMKPPVTPLLRAAQALGHPTQPGRLMLDHQIAPLLRFFGVEADPALVLGAIPD</sequence>
<dbReference type="InterPro" id="IPR046346">
    <property type="entry name" value="Aminoacid_DH-like_N_sf"/>
</dbReference>
<dbReference type="GO" id="GO:0004764">
    <property type="term" value="F:shikimate 3-dehydrogenase (NADP+) activity"/>
    <property type="evidence" value="ECO:0007669"/>
    <property type="project" value="InterPro"/>
</dbReference>
<keyword evidence="3" id="KW-0028">Amino-acid biosynthesis</keyword>
<dbReference type="GO" id="GO:0009073">
    <property type="term" value="P:aromatic amino acid family biosynthetic process"/>
    <property type="evidence" value="ECO:0007669"/>
    <property type="project" value="UniProtKB-KW"/>
</dbReference>
<proteinExistence type="predicted"/>